<dbReference type="InterPro" id="IPR004692">
    <property type="entry name" value="SecG"/>
</dbReference>
<dbReference type="Proteomes" id="UP000824031">
    <property type="component" value="Unassembled WGS sequence"/>
</dbReference>
<dbReference type="NCBIfam" id="TIGR00810">
    <property type="entry name" value="secG"/>
    <property type="match status" value="1"/>
</dbReference>
<evidence type="ECO:0000256" key="2">
    <source>
        <dbReference type="ARBA" id="ARBA00008445"/>
    </source>
</evidence>
<reference evidence="10" key="2">
    <citation type="submission" date="2021-04" db="EMBL/GenBank/DDBJ databases">
        <authorList>
            <person name="Gilroy R."/>
        </authorList>
    </citation>
    <scope>NUCLEOTIDE SEQUENCE</scope>
    <source>
        <strain evidence="10">3436</strain>
    </source>
</reference>
<dbReference type="Pfam" id="PF03840">
    <property type="entry name" value="SecG"/>
    <property type="match status" value="1"/>
</dbReference>
<keyword evidence="8 9" id="KW-0472">Membrane</keyword>
<comment type="subcellular location">
    <subcellularLocation>
        <location evidence="9">Cell membrane</location>
        <topology evidence="9">Multi-pass membrane protein</topology>
    </subcellularLocation>
    <subcellularLocation>
        <location evidence="1">Membrane</location>
        <topology evidence="1">Multi-pass membrane protein</topology>
    </subcellularLocation>
</comment>
<feature type="transmembrane region" description="Helical" evidence="9">
    <location>
        <begin position="59"/>
        <end position="79"/>
    </location>
</feature>
<organism evidence="10 11">
    <name type="scientific">Candidatus Gemmiger excrementavium</name>
    <dbReference type="NCBI Taxonomy" id="2838608"/>
    <lineage>
        <taxon>Bacteria</taxon>
        <taxon>Bacillati</taxon>
        <taxon>Bacillota</taxon>
        <taxon>Clostridia</taxon>
        <taxon>Eubacteriales</taxon>
        <taxon>Gemmiger</taxon>
    </lineage>
</organism>
<evidence type="ECO:0000256" key="5">
    <source>
        <dbReference type="ARBA" id="ARBA00022927"/>
    </source>
</evidence>
<evidence type="ECO:0000256" key="4">
    <source>
        <dbReference type="ARBA" id="ARBA00022692"/>
    </source>
</evidence>
<comment type="similarity">
    <text evidence="2 9">Belongs to the SecG family.</text>
</comment>
<protein>
    <recommendedName>
        <fullName evidence="9">Protein-export membrane protein SecG</fullName>
    </recommendedName>
</protein>
<dbReference type="EMBL" id="DXBO01000041">
    <property type="protein sequence ID" value="HIZ47742.1"/>
    <property type="molecule type" value="Genomic_DNA"/>
</dbReference>
<evidence type="ECO:0000256" key="1">
    <source>
        <dbReference type="ARBA" id="ARBA00004141"/>
    </source>
</evidence>
<accession>A0A9D2F218</accession>
<evidence type="ECO:0000256" key="8">
    <source>
        <dbReference type="ARBA" id="ARBA00023136"/>
    </source>
</evidence>
<evidence type="ECO:0000313" key="10">
    <source>
        <dbReference type="EMBL" id="HIZ47742.1"/>
    </source>
</evidence>
<evidence type="ECO:0000256" key="3">
    <source>
        <dbReference type="ARBA" id="ARBA00022448"/>
    </source>
</evidence>
<feature type="transmembrane region" description="Helical" evidence="9">
    <location>
        <begin position="6"/>
        <end position="24"/>
    </location>
</feature>
<dbReference type="GO" id="GO:0005886">
    <property type="term" value="C:plasma membrane"/>
    <property type="evidence" value="ECO:0007669"/>
    <property type="project" value="UniProtKB-SubCell"/>
</dbReference>
<comment type="caution">
    <text evidence="10">The sequence shown here is derived from an EMBL/GenBank/DDBJ whole genome shotgun (WGS) entry which is preliminary data.</text>
</comment>
<dbReference type="GO" id="GO:0009306">
    <property type="term" value="P:protein secretion"/>
    <property type="evidence" value="ECO:0007669"/>
    <property type="project" value="UniProtKB-UniRule"/>
</dbReference>
<sequence>MNWYDIALGVVLIAVSLFIIVFTLGQEQKGQGLSAAITGQSAGMEAGRERGVDAKLAKLTRICGVVFFVVALVVCVLSARL</sequence>
<keyword evidence="5 9" id="KW-0653">Protein transport</keyword>
<dbReference type="AlphaFoldDB" id="A0A9D2F218"/>
<comment type="function">
    <text evidence="9">Involved in protein export. Participates in an early event of protein translocation.</text>
</comment>
<keyword evidence="3 9" id="KW-0813">Transport</keyword>
<keyword evidence="9" id="KW-1003">Cell membrane</keyword>
<evidence type="ECO:0000256" key="6">
    <source>
        <dbReference type="ARBA" id="ARBA00022989"/>
    </source>
</evidence>
<evidence type="ECO:0000313" key="11">
    <source>
        <dbReference type="Proteomes" id="UP000824031"/>
    </source>
</evidence>
<gene>
    <name evidence="10" type="primary">secG</name>
    <name evidence="10" type="ORF">H9810_03365</name>
</gene>
<dbReference type="GO" id="GO:0015450">
    <property type="term" value="F:protein-transporting ATPase activity"/>
    <property type="evidence" value="ECO:0007669"/>
    <property type="project" value="UniProtKB-UniRule"/>
</dbReference>
<evidence type="ECO:0000256" key="9">
    <source>
        <dbReference type="RuleBase" id="RU365087"/>
    </source>
</evidence>
<keyword evidence="6 9" id="KW-1133">Transmembrane helix</keyword>
<reference evidence="10" key="1">
    <citation type="journal article" date="2021" name="PeerJ">
        <title>Extensive microbial diversity within the chicken gut microbiome revealed by metagenomics and culture.</title>
        <authorList>
            <person name="Gilroy R."/>
            <person name="Ravi A."/>
            <person name="Getino M."/>
            <person name="Pursley I."/>
            <person name="Horton D.L."/>
            <person name="Alikhan N.F."/>
            <person name="Baker D."/>
            <person name="Gharbi K."/>
            <person name="Hall N."/>
            <person name="Watson M."/>
            <person name="Adriaenssens E.M."/>
            <person name="Foster-Nyarko E."/>
            <person name="Jarju S."/>
            <person name="Secka A."/>
            <person name="Antonio M."/>
            <person name="Oren A."/>
            <person name="Chaudhuri R.R."/>
            <person name="La Ragione R."/>
            <person name="Hildebrand F."/>
            <person name="Pallen M.J."/>
        </authorList>
    </citation>
    <scope>NUCLEOTIDE SEQUENCE</scope>
    <source>
        <strain evidence="10">3436</strain>
    </source>
</reference>
<keyword evidence="4 9" id="KW-0812">Transmembrane</keyword>
<keyword evidence="7 9" id="KW-0811">Translocation</keyword>
<evidence type="ECO:0000256" key="7">
    <source>
        <dbReference type="ARBA" id="ARBA00023010"/>
    </source>
</evidence>
<name>A0A9D2F218_9FIRM</name>
<proteinExistence type="inferred from homology"/>
<dbReference type="PRINTS" id="PR01651">
    <property type="entry name" value="SECGEXPORT"/>
</dbReference>